<keyword evidence="1" id="KW-0732">Signal</keyword>
<gene>
    <name evidence="2" type="ORF">CAMP_LOCUS4109</name>
</gene>
<dbReference type="EMBL" id="CANHGI010000002">
    <property type="protein sequence ID" value="CAI5441472.1"/>
    <property type="molecule type" value="Genomic_DNA"/>
</dbReference>
<feature type="signal peptide" evidence="1">
    <location>
        <begin position="1"/>
        <end position="24"/>
    </location>
</feature>
<reference evidence="2" key="1">
    <citation type="submission" date="2022-11" db="EMBL/GenBank/DDBJ databases">
        <authorList>
            <person name="Kikuchi T."/>
        </authorList>
    </citation>
    <scope>NUCLEOTIDE SEQUENCE</scope>
    <source>
        <strain evidence="2">PS1010</strain>
    </source>
</reference>
<comment type="caution">
    <text evidence="2">The sequence shown here is derived from an EMBL/GenBank/DDBJ whole genome shotgun (WGS) entry which is preliminary data.</text>
</comment>
<protein>
    <submittedName>
        <fullName evidence="2">Uncharacterized protein</fullName>
    </submittedName>
</protein>
<evidence type="ECO:0000313" key="3">
    <source>
        <dbReference type="Proteomes" id="UP001152747"/>
    </source>
</evidence>
<dbReference type="OrthoDB" id="5780302at2759"/>
<sequence>MNSSFFLQIFLVVLFSFVFTSIHAGTWLSFNDFKEDGEGGPVRRLGDVVTSCKDTQKRLAKRAYLGERVTRAEQENDAICRILMRMGRR</sequence>
<evidence type="ECO:0000256" key="1">
    <source>
        <dbReference type="SAM" id="SignalP"/>
    </source>
</evidence>
<dbReference type="Proteomes" id="UP001152747">
    <property type="component" value="Unassembled WGS sequence"/>
</dbReference>
<evidence type="ECO:0000313" key="2">
    <source>
        <dbReference type="EMBL" id="CAI5441472.1"/>
    </source>
</evidence>
<proteinExistence type="predicted"/>
<keyword evidence="3" id="KW-1185">Reference proteome</keyword>
<accession>A0A9P1MVQ7</accession>
<dbReference type="AlphaFoldDB" id="A0A9P1MVQ7"/>
<organism evidence="2 3">
    <name type="scientific">Caenorhabditis angaria</name>
    <dbReference type="NCBI Taxonomy" id="860376"/>
    <lineage>
        <taxon>Eukaryota</taxon>
        <taxon>Metazoa</taxon>
        <taxon>Ecdysozoa</taxon>
        <taxon>Nematoda</taxon>
        <taxon>Chromadorea</taxon>
        <taxon>Rhabditida</taxon>
        <taxon>Rhabditina</taxon>
        <taxon>Rhabditomorpha</taxon>
        <taxon>Rhabditoidea</taxon>
        <taxon>Rhabditidae</taxon>
        <taxon>Peloderinae</taxon>
        <taxon>Caenorhabditis</taxon>
    </lineage>
</organism>
<name>A0A9P1MVQ7_9PELO</name>
<feature type="chain" id="PRO_5040413160" evidence="1">
    <location>
        <begin position="25"/>
        <end position="89"/>
    </location>
</feature>